<dbReference type="InterPro" id="IPR042886">
    <property type="entry name" value="Cystatin-F"/>
</dbReference>
<dbReference type="Gene3D" id="3.10.450.10">
    <property type="match status" value="1"/>
</dbReference>
<dbReference type="InterPro" id="IPR046350">
    <property type="entry name" value="Cystatin_sf"/>
</dbReference>
<dbReference type="GO" id="GO:0005770">
    <property type="term" value="C:late endosome"/>
    <property type="evidence" value="ECO:0007669"/>
    <property type="project" value="TreeGrafter"/>
</dbReference>
<dbReference type="GO" id="GO:0006955">
    <property type="term" value="P:immune response"/>
    <property type="evidence" value="ECO:0007669"/>
    <property type="project" value="InterPro"/>
</dbReference>
<dbReference type="InterPro" id="IPR000010">
    <property type="entry name" value="Cystatin_dom"/>
</dbReference>
<dbReference type="PANTHER" id="PTHR47141:SF1">
    <property type="entry name" value="CYSTATIN-F"/>
    <property type="match status" value="1"/>
</dbReference>
<dbReference type="PANTHER" id="PTHR47141">
    <property type="entry name" value="CYSTATIN-F"/>
    <property type="match status" value="1"/>
</dbReference>
<dbReference type="GO" id="GO:0005783">
    <property type="term" value="C:endoplasmic reticulum"/>
    <property type="evidence" value="ECO:0007669"/>
    <property type="project" value="TreeGrafter"/>
</dbReference>
<name>A0A8C6SH19_9GOBI</name>
<keyword evidence="2" id="KW-1015">Disulfide bond</keyword>
<reference evidence="5" key="1">
    <citation type="submission" date="2025-08" db="UniProtKB">
        <authorList>
            <consortium name="Ensembl"/>
        </authorList>
    </citation>
    <scope>IDENTIFICATION</scope>
</reference>
<dbReference type="CDD" id="cd00042">
    <property type="entry name" value="CY"/>
    <property type="match status" value="1"/>
</dbReference>
<dbReference type="Proteomes" id="UP000694523">
    <property type="component" value="Unplaced"/>
</dbReference>
<evidence type="ECO:0000256" key="1">
    <source>
        <dbReference type="ARBA" id="ARBA00009403"/>
    </source>
</evidence>
<dbReference type="GO" id="GO:0005764">
    <property type="term" value="C:lysosome"/>
    <property type="evidence" value="ECO:0007669"/>
    <property type="project" value="TreeGrafter"/>
</dbReference>
<dbReference type="GO" id="GO:0005794">
    <property type="term" value="C:Golgi apparatus"/>
    <property type="evidence" value="ECO:0007669"/>
    <property type="project" value="TreeGrafter"/>
</dbReference>
<evidence type="ECO:0000256" key="2">
    <source>
        <dbReference type="ARBA" id="ARBA00023157"/>
    </source>
</evidence>
<evidence type="ECO:0000313" key="6">
    <source>
        <dbReference type="Proteomes" id="UP000694523"/>
    </source>
</evidence>
<protein>
    <recommendedName>
        <fullName evidence="4">Cystatin domain-containing protein</fullName>
    </recommendedName>
</protein>
<evidence type="ECO:0000259" key="4">
    <source>
        <dbReference type="SMART" id="SM00043"/>
    </source>
</evidence>
<dbReference type="AlphaFoldDB" id="A0A8C6SH19"/>
<evidence type="ECO:0000256" key="3">
    <source>
        <dbReference type="SAM" id="SignalP"/>
    </source>
</evidence>
<evidence type="ECO:0000313" key="5">
    <source>
        <dbReference type="Ensembl" id="ENSNMLP00000005253.1"/>
    </source>
</evidence>
<dbReference type="Ensembl" id="ENSNMLT00000006035.1">
    <property type="protein sequence ID" value="ENSNMLP00000005253.1"/>
    <property type="gene ID" value="ENSNMLG00000003829.1"/>
</dbReference>
<keyword evidence="3" id="KW-0732">Signal</keyword>
<dbReference type="PROSITE" id="PS51257">
    <property type="entry name" value="PROKAR_LIPOPROTEIN"/>
    <property type="match status" value="1"/>
</dbReference>
<dbReference type="GO" id="GO:0005615">
    <property type="term" value="C:extracellular space"/>
    <property type="evidence" value="ECO:0007669"/>
    <property type="project" value="TreeGrafter"/>
</dbReference>
<comment type="similarity">
    <text evidence="1">Belongs to the cystatin family.</text>
</comment>
<dbReference type="SUPFAM" id="SSF54403">
    <property type="entry name" value="Cystatin/monellin"/>
    <property type="match status" value="1"/>
</dbReference>
<dbReference type="GO" id="GO:0004869">
    <property type="term" value="F:cysteine-type endopeptidase inhibitor activity"/>
    <property type="evidence" value="ECO:0007669"/>
    <property type="project" value="InterPro"/>
</dbReference>
<reference evidence="5" key="2">
    <citation type="submission" date="2025-09" db="UniProtKB">
        <authorList>
            <consortium name="Ensembl"/>
        </authorList>
    </citation>
    <scope>IDENTIFICATION</scope>
</reference>
<proteinExistence type="inferred from homology"/>
<sequence>MAQKTLLISAFLVLCVSTACGGRCVPGALCNVSADDPQVLKVALSAAEAFNNQSNDSFLFRPGSVRRAQKQVVKGVRFLVDVDLFRTVCRKRDKPKNLLDCALQPPGPLHQVIRCHIEVWDVPWTHRKVVQKFYCKSANQAQTG</sequence>
<organism evidence="5 6">
    <name type="scientific">Neogobius melanostomus</name>
    <name type="common">round goby</name>
    <dbReference type="NCBI Taxonomy" id="47308"/>
    <lineage>
        <taxon>Eukaryota</taxon>
        <taxon>Metazoa</taxon>
        <taxon>Chordata</taxon>
        <taxon>Craniata</taxon>
        <taxon>Vertebrata</taxon>
        <taxon>Euteleostomi</taxon>
        <taxon>Actinopterygii</taxon>
        <taxon>Neopterygii</taxon>
        <taxon>Teleostei</taxon>
        <taxon>Neoteleostei</taxon>
        <taxon>Acanthomorphata</taxon>
        <taxon>Gobiaria</taxon>
        <taxon>Gobiiformes</taxon>
        <taxon>Gobioidei</taxon>
        <taxon>Gobiidae</taxon>
        <taxon>Benthophilinae</taxon>
        <taxon>Neogobiini</taxon>
        <taxon>Neogobius</taxon>
    </lineage>
</organism>
<keyword evidence="6" id="KW-1185">Reference proteome</keyword>
<dbReference type="FunFam" id="3.10.450.10:FF:000004">
    <property type="entry name" value="Cystatin C"/>
    <property type="match status" value="1"/>
</dbReference>
<dbReference type="SMART" id="SM00043">
    <property type="entry name" value="CY"/>
    <property type="match status" value="1"/>
</dbReference>
<feature type="chain" id="PRO_5034429586" description="Cystatin domain-containing protein" evidence="3">
    <location>
        <begin position="22"/>
        <end position="144"/>
    </location>
</feature>
<dbReference type="Pfam" id="PF00031">
    <property type="entry name" value="Cystatin"/>
    <property type="match status" value="1"/>
</dbReference>
<feature type="domain" description="Cystatin" evidence="4">
    <location>
        <begin position="24"/>
        <end position="136"/>
    </location>
</feature>
<feature type="signal peptide" evidence="3">
    <location>
        <begin position="1"/>
        <end position="21"/>
    </location>
</feature>
<dbReference type="GO" id="GO:1903979">
    <property type="term" value="P:negative regulation of microglial cell activation"/>
    <property type="evidence" value="ECO:0007669"/>
    <property type="project" value="TreeGrafter"/>
</dbReference>
<dbReference type="GO" id="GO:0031643">
    <property type="term" value="P:positive regulation of myelination"/>
    <property type="evidence" value="ECO:0007669"/>
    <property type="project" value="TreeGrafter"/>
</dbReference>
<accession>A0A8C6SH19</accession>